<reference evidence="2" key="1">
    <citation type="submission" date="2020-06" db="EMBL/GenBank/DDBJ databases">
        <authorList>
            <person name="Li T."/>
            <person name="Hu X."/>
            <person name="Zhang T."/>
            <person name="Song X."/>
            <person name="Zhang H."/>
            <person name="Dai N."/>
            <person name="Sheng W."/>
            <person name="Hou X."/>
            <person name="Wei L."/>
        </authorList>
    </citation>
    <scope>NUCLEOTIDE SEQUENCE</scope>
    <source>
        <strain evidence="2">G02</strain>
        <tissue evidence="2">Leaf</tissue>
    </source>
</reference>
<dbReference type="PROSITE" id="PS50878">
    <property type="entry name" value="RT_POL"/>
    <property type="match status" value="1"/>
</dbReference>
<dbReference type="InterPro" id="IPR000477">
    <property type="entry name" value="RT_dom"/>
</dbReference>
<protein>
    <recommendedName>
        <fullName evidence="1">Reverse transcriptase domain-containing protein</fullName>
    </recommendedName>
</protein>
<sequence>MAQEIILALNFKYNKGNVVLKVDVSKAYNRVNWNVLFKVMMEIGFPPRSLLLIKHAIGNCWFTILVNGETTKFLKSSQGLRQGDPDSPTLFSSLQHKPSLEALIIFFRASHPYIIGQVAQSKFLIYLA</sequence>
<dbReference type="PANTHER" id="PTHR46890:SF48">
    <property type="entry name" value="RNA-DIRECTED DNA POLYMERASE"/>
    <property type="match status" value="1"/>
</dbReference>
<reference evidence="2" key="2">
    <citation type="journal article" date="2024" name="Plant">
        <title>Genomic evolution and insights into agronomic trait innovations of Sesamum species.</title>
        <authorList>
            <person name="Miao H."/>
            <person name="Wang L."/>
            <person name="Qu L."/>
            <person name="Liu H."/>
            <person name="Sun Y."/>
            <person name="Le M."/>
            <person name="Wang Q."/>
            <person name="Wei S."/>
            <person name="Zheng Y."/>
            <person name="Lin W."/>
            <person name="Duan Y."/>
            <person name="Cao H."/>
            <person name="Xiong S."/>
            <person name="Wang X."/>
            <person name="Wei L."/>
            <person name="Li C."/>
            <person name="Ma Q."/>
            <person name="Ju M."/>
            <person name="Zhao R."/>
            <person name="Li G."/>
            <person name="Mu C."/>
            <person name="Tian Q."/>
            <person name="Mei H."/>
            <person name="Zhang T."/>
            <person name="Gao T."/>
            <person name="Zhang H."/>
        </authorList>
    </citation>
    <scope>NUCLEOTIDE SEQUENCE</scope>
    <source>
        <strain evidence="2">G02</strain>
    </source>
</reference>
<name>A0AAW2PHB3_SESRA</name>
<dbReference type="AlphaFoldDB" id="A0AAW2PHB3"/>
<evidence type="ECO:0000259" key="1">
    <source>
        <dbReference type="PROSITE" id="PS50878"/>
    </source>
</evidence>
<organism evidence="2">
    <name type="scientific">Sesamum radiatum</name>
    <name type="common">Black benniseed</name>
    <dbReference type="NCBI Taxonomy" id="300843"/>
    <lineage>
        <taxon>Eukaryota</taxon>
        <taxon>Viridiplantae</taxon>
        <taxon>Streptophyta</taxon>
        <taxon>Embryophyta</taxon>
        <taxon>Tracheophyta</taxon>
        <taxon>Spermatophyta</taxon>
        <taxon>Magnoliopsida</taxon>
        <taxon>eudicotyledons</taxon>
        <taxon>Gunneridae</taxon>
        <taxon>Pentapetalae</taxon>
        <taxon>asterids</taxon>
        <taxon>lamiids</taxon>
        <taxon>Lamiales</taxon>
        <taxon>Pedaliaceae</taxon>
        <taxon>Sesamum</taxon>
    </lineage>
</organism>
<evidence type="ECO:0000313" key="2">
    <source>
        <dbReference type="EMBL" id="KAL0355093.1"/>
    </source>
</evidence>
<gene>
    <name evidence="2" type="ORF">Sradi_3956200</name>
</gene>
<proteinExistence type="predicted"/>
<accession>A0AAW2PHB3</accession>
<comment type="caution">
    <text evidence="2">The sequence shown here is derived from an EMBL/GenBank/DDBJ whole genome shotgun (WGS) entry which is preliminary data.</text>
</comment>
<dbReference type="EMBL" id="JACGWJ010000017">
    <property type="protein sequence ID" value="KAL0355093.1"/>
    <property type="molecule type" value="Genomic_DNA"/>
</dbReference>
<dbReference type="PANTHER" id="PTHR46890">
    <property type="entry name" value="NON-LTR RETROLELEMENT REVERSE TRANSCRIPTASE-LIKE PROTEIN-RELATED"/>
    <property type="match status" value="1"/>
</dbReference>
<dbReference type="InterPro" id="IPR052343">
    <property type="entry name" value="Retrotransposon-Effector_Assoc"/>
</dbReference>
<dbReference type="Pfam" id="PF00078">
    <property type="entry name" value="RVT_1"/>
    <property type="match status" value="1"/>
</dbReference>
<feature type="domain" description="Reverse transcriptase" evidence="1">
    <location>
        <begin position="1"/>
        <end position="128"/>
    </location>
</feature>